<evidence type="ECO:0000256" key="1">
    <source>
        <dbReference type="ARBA" id="ARBA00007347"/>
    </source>
</evidence>
<protein>
    <recommendedName>
        <fullName evidence="3">COX assembly mitochondrial protein</fullName>
    </recommendedName>
</protein>
<reference evidence="4" key="1">
    <citation type="submission" date="2022-01" db="EMBL/GenBank/DDBJ databases">
        <title>Genome Sequence Resource for Two Populations of Ditylenchus destructor, the Migratory Endoparasitic Phytonematode.</title>
        <authorList>
            <person name="Zhang H."/>
            <person name="Lin R."/>
            <person name="Xie B."/>
        </authorList>
    </citation>
    <scope>NUCLEOTIDE SEQUENCE</scope>
    <source>
        <strain evidence="4">BazhouSP</strain>
    </source>
</reference>
<dbReference type="PROSITE" id="PS51808">
    <property type="entry name" value="CHCH"/>
    <property type="match status" value="1"/>
</dbReference>
<evidence type="ECO:0000256" key="3">
    <source>
        <dbReference type="RuleBase" id="RU364104"/>
    </source>
</evidence>
<dbReference type="InterPro" id="IPR013892">
    <property type="entry name" value="Cyt_c_biogenesis_Cmc1-like"/>
</dbReference>
<evidence type="ECO:0000313" key="4">
    <source>
        <dbReference type="EMBL" id="KAI1713437.1"/>
    </source>
</evidence>
<keyword evidence="3" id="KW-0496">Mitochondrion</keyword>
<dbReference type="GO" id="GO:0005739">
    <property type="term" value="C:mitochondrion"/>
    <property type="evidence" value="ECO:0007669"/>
    <property type="project" value="UniProtKB-SubCell"/>
</dbReference>
<comment type="caution">
    <text evidence="4">The sequence shown here is derived from an EMBL/GenBank/DDBJ whole genome shotgun (WGS) entry which is preliminary data.</text>
</comment>
<keyword evidence="5" id="KW-1185">Reference proteome</keyword>
<comment type="similarity">
    <text evidence="1 3">Belongs to the CMC family.</text>
</comment>
<dbReference type="EMBL" id="JAKKPZ010000015">
    <property type="protein sequence ID" value="KAI1713437.1"/>
    <property type="molecule type" value="Genomic_DNA"/>
</dbReference>
<evidence type="ECO:0000313" key="5">
    <source>
        <dbReference type="Proteomes" id="UP001201812"/>
    </source>
</evidence>
<organism evidence="4 5">
    <name type="scientific">Ditylenchus destructor</name>
    <dbReference type="NCBI Taxonomy" id="166010"/>
    <lineage>
        <taxon>Eukaryota</taxon>
        <taxon>Metazoa</taxon>
        <taxon>Ecdysozoa</taxon>
        <taxon>Nematoda</taxon>
        <taxon>Chromadorea</taxon>
        <taxon>Rhabditida</taxon>
        <taxon>Tylenchina</taxon>
        <taxon>Tylenchomorpha</taxon>
        <taxon>Sphaerularioidea</taxon>
        <taxon>Anguinidae</taxon>
        <taxon>Anguininae</taxon>
        <taxon>Ditylenchus</taxon>
    </lineage>
</organism>
<comment type="subcellular location">
    <subcellularLocation>
        <location evidence="3">Mitochondrion</location>
    </subcellularLocation>
</comment>
<sequence>MFADWSRQSHTDECNFLIDLWKECMETHRIRRMFGYCNYWYVALNQCAHEERLIKRELIRKHKGHYKGTITRLPEDRYTPALKKLKEAGLLNLDSDIQEGCNI</sequence>
<accession>A0AAD4N595</accession>
<dbReference type="Pfam" id="PF08583">
    <property type="entry name" value="Cmc1"/>
    <property type="match status" value="1"/>
</dbReference>
<dbReference type="AlphaFoldDB" id="A0AAD4N595"/>
<dbReference type="Proteomes" id="UP001201812">
    <property type="component" value="Unassembled WGS sequence"/>
</dbReference>
<name>A0AAD4N595_9BILA</name>
<proteinExistence type="inferred from homology"/>
<keyword evidence="2" id="KW-1015">Disulfide bond</keyword>
<evidence type="ECO:0000256" key="2">
    <source>
        <dbReference type="ARBA" id="ARBA00023157"/>
    </source>
</evidence>
<gene>
    <name evidence="4" type="ORF">DdX_08951</name>
</gene>